<dbReference type="Pfam" id="PF09825">
    <property type="entry name" value="BPL_N"/>
    <property type="match status" value="1"/>
</dbReference>
<evidence type="ECO:0000259" key="4">
    <source>
        <dbReference type="PROSITE" id="PS51733"/>
    </source>
</evidence>
<dbReference type="Proteomes" id="UP000789739">
    <property type="component" value="Unassembled WGS sequence"/>
</dbReference>
<feature type="domain" description="BPL/LPL catalytic" evidence="4">
    <location>
        <begin position="350"/>
        <end position="557"/>
    </location>
</feature>
<dbReference type="OrthoDB" id="10250105at2759"/>
<organism evidence="5 6">
    <name type="scientific">Paraglomus brasilianum</name>
    <dbReference type="NCBI Taxonomy" id="144538"/>
    <lineage>
        <taxon>Eukaryota</taxon>
        <taxon>Fungi</taxon>
        <taxon>Fungi incertae sedis</taxon>
        <taxon>Mucoromycota</taxon>
        <taxon>Glomeromycotina</taxon>
        <taxon>Glomeromycetes</taxon>
        <taxon>Paraglomerales</taxon>
        <taxon>Paraglomeraceae</taxon>
        <taxon>Paraglomus</taxon>
    </lineage>
</organism>
<dbReference type="Gene3D" id="3.40.50.880">
    <property type="match status" value="1"/>
</dbReference>
<evidence type="ECO:0000313" key="5">
    <source>
        <dbReference type="EMBL" id="CAG8462542.1"/>
    </source>
</evidence>
<dbReference type="Pfam" id="PF13414">
    <property type="entry name" value="TPR_11"/>
    <property type="match status" value="1"/>
</dbReference>
<dbReference type="InterPro" id="IPR019197">
    <property type="entry name" value="Biotin-prot_ligase_N"/>
</dbReference>
<dbReference type="InterPro" id="IPR004408">
    <property type="entry name" value="Biotin_CoA_COase_ligase"/>
</dbReference>
<dbReference type="Gene3D" id="1.25.40.10">
    <property type="entry name" value="Tetratricopeptide repeat domain"/>
    <property type="match status" value="2"/>
</dbReference>
<comment type="caution">
    <text evidence="5">The sequence shown here is derived from an EMBL/GenBank/DDBJ whole genome shotgun (WGS) entry which is preliminary data.</text>
</comment>
<proteinExistence type="inferred from homology"/>
<evidence type="ECO:0000256" key="1">
    <source>
        <dbReference type="ARBA" id="ARBA00009934"/>
    </source>
</evidence>
<dbReference type="InterPro" id="IPR011990">
    <property type="entry name" value="TPR-like_helical_dom_sf"/>
</dbReference>
<feature type="repeat" description="TPR" evidence="3">
    <location>
        <begin position="879"/>
        <end position="912"/>
    </location>
</feature>
<dbReference type="AlphaFoldDB" id="A0A9N8VPT5"/>
<keyword evidence="3" id="KW-0802">TPR repeat</keyword>
<dbReference type="NCBIfam" id="TIGR00121">
    <property type="entry name" value="birA_ligase"/>
    <property type="match status" value="1"/>
</dbReference>
<evidence type="ECO:0000256" key="3">
    <source>
        <dbReference type="PROSITE-ProRule" id="PRU00339"/>
    </source>
</evidence>
<dbReference type="SUPFAM" id="SSF52317">
    <property type="entry name" value="Class I glutamine amidotransferase-like"/>
    <property type="match status" value="1"/>
</dbReference>
<dbReference type="Gene3D" id="3.30.930.10">
    <property type="entry name" value="Bira Bifunctional Protein, Domain 2"/>
    <property type="match status" value="1"/>
</dbReference>
<dbReference type="Pfam" id="PF03099">
    <property type="entry name" value="BPL_LplA_LipB"/>
    <property type="match status" value="1"/>
</dbReference>
<keyword evidence="2" id="KW-0436">Ligase</keyword>
<dbReference type="Pfam" id="PF14559">
    <property type="entry name" value="TPR_19"/>
    <property type="match status" value="1"/>
</dbReference>
<accession>A0A9N8VPT5</accession>
<dbReference type="EMBL" id="CAJVPI010000034">
    <property type="protein sequence ID" value="CAG8462542.1"/>
    <property type="molecule type" value="Genomic_DNA"/>
</dbReference>
<evidence type="ECO:0000256" key="2">
    <source>
        <dbReference type="ARBA" id="ARBA00022598"/>
    </source>
</evidence>
<dbReference type="PROSITE" id="PS51733">
    <property type="entry name" value="BPL_LPL_CATALYTIC"/>
    <property type="match status" value="1"/>
</dbReference>
<feature type="repeat" description="TPR" evidence="3">
    <location>
        <begin position="761"/>
        <end position="794"/>
    </location>
</feature>
<dbReference type="InterPro" id="IPR019734">
    <property type="entry name" value="TPR_rpt"/>
</dbReference>
<dbReference type="InterPro" id="IPR045864">
    <property type="entry name" value="aa-tRNA-synth_II/BPL/LPL"/>
</dbReference>
<feature type="repeat" description="TPR" evidence="3">
    <location>
        <begin position="845"/>
        <end position="878"/>
    </location>
</feature>
<dbReference type="PANTHER" id="PTHR12835:SF5">
    <property type="entry name" value="BIOTIN--PROTEIN LIGASE"/>
    <property type="match status" value="1"/>
</dbReference>
<evidence type="ECO:0000313" key="6">
    <source>
        <dbReference type="Proteomes" id="UP000789739"/>
    </source>
</evidence>
<gene>
    <name evidence="5" type="ORF">PBRASI_LOCUS662</name>
</gene>
<dbReference type="InterPro" id="IPR004143">
    <property type="entry name" value="BPL_LPL_catalytic"/>
</dbReference>
<dbReference type="CDD" id="cd16442">
    <property type="entry name" value="BPL"/>
    <property type="match status" value="1"/>
</dbReference>
<sequence>MNVLLYTSTVPHLTSQTLTRLKLFFQTHYDIIVVDSNALRTEPWSSSTRLLIMSDGDYAAYRQSLRSTVTKKIQEYVAGGGNYVGIGAGAMYAARGTFEEEGIIDENASEEGEFGAEVGREERELGFFDGEFKLNKEVLGKYYPNMPHEISIDNNEETMNSTTLNRGYFHLKDSQKVIVLARYKRTAHPAIIYSSIGQGTAILLGINILNPSQYDSMAPLSDPSSISHLLCSLFKLQSLNVSPTQSHVPRLSPLFLASSRSSLTERLLRNIKPITSDNGTLKMTNNTFRLVKDLAESGELLRLYDRGELDIVEDGEIPVLVYHDDPPGVEITKTFDIGAFFECLRKERQKEELGQRREMEFGSSVLFGDSITSTQTILDNNFSLTQHLPTGFVVTATTQIRGRGRGRNSWISPPGCLQFSLVLRHPVNIYLASVVFVQYLLGLAVVEGIRGRDGYENIPLKLKWPNDIYGEVSTRDGTSKEYVKIGGILVNSHFVRDEFLLIAGCGVNTNNVAPTTAINRIIASYNALHNTELSGFTQEGLLAIILTKFELFYLEFVNNKRGFGVFLDLYYKRWLHSDQIVTVESLNKRARIVGITTDFGFLKAVVVDENANDTHEIITLQPDGNSFDMMKGMITRKTRMSSPKTSAQVAPSDISNFTLREKDPYTKSKAMPLFNTTKLQGHQSALLNGPKRWHPAQQKAKKALKAQHYIQAITHLTHVLEIYPNSYSAKCDRAEAYMNINELDKAKEDLTAAITHNPKKSQAWSKRGELFYRRARYDEALVDLAKALKLESKNVYALCTRANVYHKLGRGAVYRSMKSFSQALDDLNLALSYTPTTRAEERYITKALRNRGAVYRELGLLNEALNDLDTAIEREPENLFALCERGVLYRLAEKYDDALCDLDHVLQLDPYNPFALNEREEVIKTKLTKTLRRPSLSPR</sequence>
<keyword evidence="6" id="KW-1185">Reference proteome</keyword>
<dbReference type="GO" id="GO:0004077">
    <property type="term" value="F:biotin--[biotin carboxyl-carrier protein] ligase activity"/>
    <property type="evidence" value="ECO:0007669"/>
    <property type="project" value="InterPro"/>
</dbReference>
<dbReference type="Pfam" id="PF13432">
    <property type="entry name" value="TPR_16"/>
    <property type="match status" value="1"/>
</dbReference>
<dbReference type="SUPFAM" id="SSF48452">
    <property type="entry name" value="TPR-like"/>
    <property type="match status" value="2"/>
</dbReference>
<dbReference type="PANTHER" id="PTHR12835">
    <property type="entry name" value="BIOTIN PROTEIN LIGASE"/>
    <property type="match status" value="1"/>
</dbReference>
<dbReference type="PROSITE" id="PS50005">
    <property type="entry name" value="TPR"/>
    <property type="match status" value="3"/>
</dbReference>
<dbReference type="SMART" id="SM00028">
    <property type="entry name" value="TPR"/>
    <property type="match status" value="6"/>
</dbReference>
<dbReference type="GO" id="GO:0005737">
    <property type="term" value="C:cytoplasm"/>
    <property type="evidence" value="ECO:0007669"/>
    <property type="project" value="TreeGrafter"/>
</dbReference>
<dbReference type="SUPFAM" id="SSF55681">
    <property type="entry name" value="Class II aaRS and biotin synthetases"/>
    <property type="match status" value="1"/>
</dbReference>
<protein>
    <submittedName>
        <fullName evidence="5">5365_t:CDS:1</fullName>
    </submittedName>
</protein>
<dbReference type="InterPro" id="IPR029062">
    <property type="entry name" value="Class_I_gatase-like"/>
</dbReference>
<name>A0A9N8VPT5_9GLOM</name>
<reference evidence="5" key="1">
    <citation type="submission" date="2021-06" db="EMBL/GenBank/DDBJ databases">
        <authorList>
            <person name="Kallberg Y."/>
            <person name="Tangrot J."/>
            <person name="Rosling A."/>
        </authorList>
    </citation>
    <scope>NUCLEOTIDE SEQUENCE</scope>
    <source>
        <strain evidence="5">BR232B</strain>
    </source>
</reference>
<comment type="similarity">
    <text evidence="1">Belongs to the biotin--protein ligase family.</text>
</comment>